<dbReference type="AlphaFoldDB" id="A0A0A9DKK9"/>
<feature type="region of interest" description="Disordered" evidence="1">
    <location>
        <begin position="1"/>
        <end position="21"/>
    </location>
</feature>
<reference evidence="2" key="2">
    <citation type="journal article" date="2015" name="Data Brief">
        <title>Shoot transcriptome of the giant reed, Arundo donax.</title>
        <authorList>
            <person name="Barrero R.A."/>
            <person name="Guerrero F.D."/>
            <person name="Moolhuijzen P."/>
            <person name="Goolsby J.A."/>
            <person name="Tidwell J."/>
            <person name="Bellgard S.E."/>
            <person name="Bellgard M.I."/>
        </authorList>
    </citation>
    <scope>NUCLEOTIDE SEQUENCE</scope>
    <source>
        <tissue evidence="2">Shoot tissue taken approximately 20 cm above the soil surface</tissue>
    </source>
</reference>
<reference evidence="2" key="1">
    <citation type="submission" date="2014-09" db="EMBL/GenBank/DDBJ databases">
        <authorList>
            <person name="Magalhaes I.L.F."/>
            <person name="Oliveira U."/>
            <person name="Santos F.R."/>
            <person name="Vidigal T.H.D.A."/>
            <person name="Brescovit A.D."/>
            <person name="Santos A.J."/>
        </authorList>
    </citation>
    <scope>NUCLEOTIDE SEQUENCE</scope>
    <source>
        <tissue evidence="2">Shoot tissue taken approximately 20 cm above the soil surface</tissue>
    </source>
</reference>
<dbReference type="EMBL" id="GBRH01211720">
    <property type="protein sequence ID" value="JAD86175.1"/>
    <property type="molecule type" value="Transcribed_RNA"/>
</dbReference>
<protein>
    <submittedName>
        <fullName evidence="2">Uncharacterized protein</fullName>
    </submittedName>
</protein>
<sequence>MTRKQDVSINQVSPQKTEDRNQREILYTITAQNRNSYCLPATDQLINWCNECNSLF</sequence>
<evidence type="ECO:0000256" key="1">
    <source>
        <dbReference type="SAM" id="MobiDB-lite"/>
    </source>
</evidence>
<evidence type="ECO:0000313" key="2">
    <source>
        <dbReference type="EMBL" id="JAD86175.1"/>
    </source>
</evidence>
<organism evidence="2">
    <name type="scientific">Arundo donax</name>
    <name type="common">Giant reed</name>
    <name type="synonym">Donax arundinaceus</name>
    <dbReference type="NCBI Taxonomy" id="35708"/>
    <lineage>
        <taxon>Eukaryota</taxon>
        <taxon>Viridiplantae</taxon>
        <taxon>Streptophyta</taxon>
        <taxon>Embryophyta</taxon>
        <taxon>Tracheophyta</taxon>
        <taxon>Spermatophyta</taxon>
        <taxon>Magnoliopsida</taxon>
        <taxon>Liliopsida</taxon>
        <taxon>Poales</taxon>
        <taxon>Poaceae</taxon>
        <taxon>PACMAD clade</taxon>
        <taxon>Arundinoideae</taxon>
        <taxon>Arundineae</taxon>
        <taxon>Arundo</taxon>
    </lineage>
</organism>
<name>A0A0A9DKK9_ARUDO</name>
<accession>A0A0A9DKK9</accession>
<proteinExistence type="predicted"/>